<evidence type="ECO:0000313" key="3">
    <source>
        <dbReference type="Proteomes" id="UP000308652"/>
    </source>
</evidence>
<dbReference type="OrthoDB" id="2560792at2759"/>
<dbReference type="Proteomes" id="UP000308652">
    <property type="component" value="Unassembled WGS sequence"/>
</dbReference>
<proteinExistence type="predicted"/>
<reference evidence="2 3" key="1">
    <citation type="journal article" date="2019" name="Nat. Ecol. Evol.">
        <title>Megaphylogeny resolves global patterns of mushroom evolution.</title>
        <authorList>
            <person name="Varga T."/>
            <person name="Krizsan K."/>
            <person name="Foldi C."/>
            <person name="Dima B."/>
            <person name="Sanchez-Garcia M."/>
            <person name="Sanchez-Ramirez S."/>
            <person name="Szollosi G.J."/>
            <person name="Szarkandi J.G."/>
            <person name="Papp V."/>
            <person name="Albert L."/>
            <person name="Andreopoulos W."/>
            <person name="Angelini C."/>
            <person name="Antonin V."/>
            <person name="Barry K.W."/>
            <person name="Bougher N.L."/>
            <person name="Buchanan P."/>
            <person name="Buyck B."/>
            <person name="Bense V."/>
            <person name="Catcheside P."/>
            <person name="Chovatia M."/>
            <person name="Cooper J."/>
            <person name="Damon W."/>
            <person name="Desjardin D."/>
            <person name="Finy P."/>
            <person name="Geml J."/>
            <person name="Haridas S."/>
            <person name="Hughes K."/>
            <person name="Justo A."/>
            <person name="Karasinski D."/>
            <person name="Kautmanova I."/>
            <person name="Kiss B."/>
            <person name="Kocsube S."/>
            <person name="Kotiranta H."/>
            <person name="LaButti K.M."/>
            <person name="Lechner B.E."/>
            <person name="Liimatainen K."/>
            <person name="Lipzen A."/>
            <person name="Lukacs Z."/>
            <person name="Mihaltcheva S."/>
            <person name="Morgado L.N."/>
            <person name="Niskanen T."/>
            <person name="Noordeloos M.E."/>
            <person name="Ohm R.A."/>
            <person name="Ortiz-Santana B."/>
            <person name="Ovrebo C."/>
            <person name="Racz N."/>
            <person name="Riley R."/>
            <person name="Savchenko A."/>
            <person name="Shiryaev A."/>
            <person name="Soop K."/>
            <person name="Spirin V."/>
            <person name="Szebenyi C."/>
            <person name="Tomsovsky M."/>
            <person name="Tulloss R.E."/>
            <person name="Uehling J."/>
            <person name="Grigoriev I.V."/>
            <person name="Vagvolgyi C."/>
            <person name="Papp T."/>
            <person name="Martin F.M."/>
            <person name="Miettinen O."/>
            <person name="Hibbett D.S."/>
            <person name="Nagy L.G."/>
        </authorList>
    </citation>
    <scope>NUCLEOTIDE SEQUENCE [LARGE SCALE GENOMIC DNA]</scope>
    <source>
        <strain evidence="2 3">CBS 166.37</strain>
    </source>
</reference>
<evidence type="ECO:0000256" key="1">
    <source>
        <dbReference type="SAM" id="MobiDB-lite"/>
    </source>
</evidence>
<accession>A0A5C3LUV6</accession>
<gene>
    <name evidence="2" type="ORF">BDQ12DRAFT_699583</name>
</gene>
<feature type="region of interest" description="Disordered" evidence="1">
    <location>
        <begin position="1"/>
        <end position="41"/>
    </location>
</feature>
<name>A0A5C3LUV6_9AGAR</name>
<protein>
    <submittedName>
        <fullName evidence="2">Uncharacterized protein</fullName>
    </submittedName>
</protein>
<keyword evidence="3" id="KW-1185">Reference proteome</keyword>
<evidence type="ECO:0000313" key="2">
    <source>
        <dbReference type="EMBL" id="TFK36535.1"/>
    </source>
</evidence>
<feature type="compositionally biased region" description="Polar residues" evidence="1">
    <location>
        <begin position="22"/>
        <end position="31"/>
    </location>
</feature>
<dbReference type="AlphaFoldDB" id="A0A5C3LUV6"/>
<sequence>MSLGEADAKFPGQATGLPPSPSRENPGQISPTPNPGIEQAIGNPFLMNNALQKLDHALGDVLEILENEESAQGSSREENTLLWKFREWKDDLQRMRSGNVTASEQEGGMFTD</sequence>
<organism evidence="2 3">
    <name type="scientific">Crucibulum laeve</name>
    <dbReference type="NCBI Taxonomy" id="68775"/>
    <lineage>
        <taxon>Eukaryota</taxon>
        <taxon>Fungi</taxon>
        <taxon>Dikarya</taxon>
        <taxon>Basidiomycota</taxon>
        <taxon>Agaricomycotina</taxon>
        <taxon>Agaricomycetes</taxon>
        <taxon>Agaricomycetidae</taxon>
        <taxon>Agaricales</taxon>
        <taxon>Agaricineae</taxon>
        <taxon>Nidulariaceae</taxon>
        <taxon>Crucibulum</taxon>
    </lineage>
</organism>
<dbReference type="EMBL" id="ML213613">
    <property type="protein sequence ID" value="TFK36535.1"/>
    <property type="molecule type" value="Genomic_DNA"/>
</dbReference>